<name>A0A0F7SM08_PHARH</name>
<dbReference type="EMBL" id="LN483273">
    <property type="protein sequence ID" value="CDZ97977.1"/>
    <property type="molecule type" value="Genomic_DNA"/>
</dbReference>
<sequence length="236" mass="23349">MIALTLATALLAGSQLASAIAVPTYPDSTAVVKIGDELTTLWTADTTGEWTDMTIQMVALTTVGTNIDATTSTNYTFTIPDVTPTSAIYFLQYTATNMNASDTQWTTRWAIAGTDGSTTTPEYSTQPSGDAIAWGLGALVNGTTSTTSNSTTSTSSSDVLATSSASASAAASTASKSASSMVSVAASSTASAASSATKSSSAAASSATSSISGASERVVGASLGAVLVGALVALVM</sequence>
<evidence type="ECO:0008006" key="3">
    <source>
        <dbReference type="Google" id="ProtNLM"/>
    </source>
</evidence>
<dbReference type="InterPro" id="IPR052982">
    <property type="entry name" value="SRP1/TIP1-like"/>
</dbReference>
<dbReference type="AlphaFoldDB" id="A0A0F7SM08"/>
<dbReference type="PANTHER" id="PTHR40633:SF1">
    <property type="entry name" value="GPI ANCHORED SERINE-THREONINE RICH PROTEIN (AFU_ORTHOLOGUE AFUA_1G03630)"/>
    <property type="match status" value="1"/>
</dbReference>
<accession>A0A0F7SM08</accession>
<dbReference type="PANTHER" id="PTHR40633">
    <property type="entry name" value="MATRIX PROTEIN, PUTATIVE (AFU_ORTHOLOGUE AFUA_8G05410)-RELATED"/>
    <property type="match status" value="1"/>
</dbReference>
<proteinExistence type="predicted"/>
<organism evidence="2">
    <name type="scientific">Phaffia rhodozyma</name>
    <name type="common">Yeast</name>
    <name type="synonym">Xanthophyllomyces dendrorhous</name>
    <dbReference type="NCBI Taxonomy" id="264483"/>
    <lineage>
        <taxon>Eukaryota</taxon>
        <taxon>Fungi</taxon>
        <taxon>Dikarya</taxon>
        <taxon>Basidiomycota</taxon>
        <taxon>Agaricomycotina</taxon>
        <taxon>Tremellomycetes</taxon>
        <taxon>Cystofilobasidiales</taxon>
        <taxon>Mrakiaceae</taxon>
        <taxon>Phaffia</taxon>
    </lineage>
</organism>
<protein>
    <recommendedName>
        <fullName evidence="3">Cell wall beta-glucan synthesis</fullName>
    </recommendedName>
</protein>
<evidence type="ECO:0000313" key="2">
    <source>
        <dbReference type="EMBL" id="CDZ97977.1"/>
    </source>
</evidence>
<evidence type="ECO:0000256" key="1">
    <source>
        <dbReference type="SAM" id="SignalP"/>
    </source>
</evidence>
<reference evidence="2" key="1">
    <citation type="submission" date="2014-08" db="EMBL/GenBank/DDBJ databases">
        <authorList>
            <person name="Sharma Rahul"/>
            <person name="Thines Marco"/>
        </authorList>
    </citation>
    <scope>NUCLEOTIDE SEQUENCE</scope>
</reference>
<feature type="signal peptide" evidence="1">
    <location>
        <begin position="1"/>
        <end position="19"/>
    </location>
</feature>
<keyword evidence="1" id="KW-0732">Signal</keyword>
<feature type="chain" id="PRO_5002521968" description="Cell wall beta-glucan synthesis" evidence="1">
    <location>
        <begin position="20"/>
        <end position="236"/>
    </location>
</feature>